<sequence>MCAHTRQKRLYSIGGIVEQAGELAGLPFPVHAHMLRHGTGNNLSQTILKA</sequence>
<gene>
    <name evidence="1" type="ORF">PCC6912_19990</name>
</gene>
<evidence type="ECO:0000313" key="2">
    <source>
        <dbReference type="Proteomes" id="UP000268857"/>
    </source>
</evidence>
<accession>A0A3S0ZU98</accession>
<reference evidence="1 2" key="1">
    <citation type="journal article" date="2019" name="Genome Biol. Evol.">
        <title>Day and night: Metabolic profiles and evolutionary relationships of six axenic non-marine cyanobacteria.</title>
        <authorList>
            <person name="Will S.E."/>
            <person name="Henke P."/>
            <person name="Boedeker C."/>
            <person name="Huang S."/>
            <person name="Brinkmann H."/>
            <person name="Rohde M."/>
            <person name="Jarek M."/>
            <person name="Friedl T."/>
            <person name="Seufert S."/>
            <person name="Schumacher M."/>
            <person name="Overmann J."/>
            <person name="Neumann-Schaal M."/>
            <person name="Petersen J."/>
        </authorList>
    </citation>
    <scope>NUCLEOTIDE SEQUENCE [LARGE SCALE GENOMIC DNA]</scope>
    <source>
        <strain evidence="1 2">PCC 6912</strain>
    </source>
</reference>
<evidence type="ECO:0000313" key="1">
    <source>
        <dbReference type="EMBL" id="RUR83756.1"/>
    </source>
</evidence>
<comment type="caution">
    <text evidence="1">The sequence shown here is derived from an EMBL/GenBank/DDBJ whole genome shotgun (WGS) entry which is preliminary data.</text>
</comment>
<name>A0A3S0ZU98_CHLFR</name>
<protein>
    <submittedName>
        <fullName evidence="1">Uncharacterized protein</fullName>
    </submittedName>
</protein>
<dbReference type="OrthoDB" id="9801717at2"/>
<dbReference type="EMBL" id="RSCJ01000006">
    <property type="protein sequence ID" value="RUR83756.1"/>
    <property type="molecule type" value="Genomic_DNA"/>
</dbReference>
<keyword evidence="2" id="KW-1185">Reference proteome</keyword>
<dbReference type="RefSeq" id="WP_016879177.1">
    <property type="nucleotide sequence ID" value="NZ_AJLN01000014.1"/>
</dbReference>
<dbReference type="AlphaFoldDB" id="A0A3S0ZU98"/>
<dbReference type="Proteomes" id="UP000268857">
    <property type="component" value="Unassembled WGS sequence"/>
</dbReference>
<organism evidence="1 2">
    <name type="scientific">Chlorogloeopsis fritschii PCC 6912</name>
    <dbReference type="NCBI Taxonomy" id="211165"/>
    <lineage>
        <taxon>Bacteria</taxon>
        <taxon>Bacillati</taxon>
        <taxon>Cyanobacteriota</taxon>
        <taxon>Cyanophyceae</taxon>
        <taxon>Nostocales</taxon>
        <taxon>Chlorogloeopsidaceae</taxon>
        <taxon>Chlorogloeopsis</taxon>
    </lineage>
</organism>
<proteinExistence type="predicted"/>